<dbReference type="InterPro" id="IPR006910">
    <property type="entry name" value="Rad21_Rec8_N"/>
</dbReference>
<evidence type="ECO:0000313" key="2">
    <source>
        <dbReference type="EMBL" id="CAG5015673.1"/>
    </source>
</evidence>
<accession>A0A8S3XC82</accession>
<dbReference type="EMBL" id="CAJQZP010001085">
    <property type="protein sequence ID" value="CAG5015673.1"/>
    <property type="molecule type" value="Genomic_DNA"/>
</dbReference>
<dbReference type="AlphaFoldDB" id="A0A8S3XC82"/>
<name>A0A8S3XC82_PARAO</name>
<gene>
    <name evidence="2" type="ORF">PAPOLLO_LOCUS16413</name>
</gene>
<reference evidence="2" key="1">
    <citation type="submission" date="2021-04" db="EMBL/GenBank/DDBJ databases">
        <authorList>
            <person name="Tunstrom K."/>
        </authorList>
    </citation>
    <scope>NUCLEOTIDE SEQUENCE</scope>
</reference>
<evidence type="ECO:0000259" key="1">
    <source>
        <dbReference type="Pfam" id="PF04825"/>
    </source>
</evidence>
<sequence>MSYPVDSIKQGGKFYLCCLADTWPLRFATITHRQLYSQDIRKICDDLLEVTTNESSQPAKRVSLRLSSQLLRGLVRLYQREVTVLLG</sequence>
<evidence type="ECO:0000313" key="3">
    <source>
        <dbReference type="Proteomes" id="UP000691718"/>
    </source>
</evidence>
<dbReference type="Proteomes" id="UP000691718">
    <property type="component" value="Unassembled WGS sequence"/>
</dbReference>
<dbReference type="Pfam" id="PF04825">
    <property type="entry name" value="Rad21_Rec8_N"/>
    <property type="match status" value="1"/>
</dbReference>
<dbReference type="OrthoDB" id="10071381at2759"/>
<protein>
    <submittedName>
        <fullName evidence="2">(apollo) hypothetical protein</fullName>
    </submittedName>
</protein>
<keyword evidence="3" id="KW-1185">Reference proteome</keyword>
<comment type="caution">
    <text evidence="2">The sequence shown here is derived from an EMBL/GenBank/DDBJ whole genome shotgun (WGS) entry which is preliminary data.</text>
</comment>
<organism evidence="2 3">
    <name type="scientific">Parnassius apollo</name>
    <name type="common">Apollo butterfly</name>
    <name type="synonym">Papilio apollo</name>
    <dbReference type="NCBI Taxonomy" id="110799"/>
    <lineage>
        <taxon>Eukaryota</taxon>
        <taxon>Metazoa</taxon>
        <taxon>Ecdysozoa</taxon>
        <taxon>Arthropoda</taxon>
        <taxon>Hexapoda</taxon>
        <taxon>Insecta</taxon>
        <taxon>Pterygota</taxon>
        <taxon>Neoptera</taxon>
        <taxon>Endopterygota</taxon>
        <taxon>Lepidoptera</taxon>
        <taxon>Glossata</taxon>
        <taxon>Ditrysia</taxon>
        <taxon>Papilionoidea</taxon>
        <taxon>Papilionidae</taxon>
        <taxon>Parnassiinae</taxon>
        <taxon>Parnassini</taxon>
        <taxon>Parnassius</taxon>
        <taxon>Parnassius</taxon>
    </lineage>
</organism>
<feature type="domain" description="Rad21/Rec8-like protein N-terminal" evidence="1">
    <location>
        <begin position="14"/>
        <end position="86"/>
    </location>
</feature>
<proteinExistence type="predicted"/>